<dbReference type="InterPro" id="IPR007278">
    <property type="entry name" value="DUF397"/>
</dbReference>
<evidence type="ECO:0000259" key="1">
    <source>
        <dbReference type="Pfam" id="PF04149"/>
    </source>
</evidence>
<evidence type="ECO:0000313" key="2">
    <source>
        <dbReference type="EMBL" id="PSK91748.1"/>
    </source>
</evidence>
<dbReference type="OrthoDB" id="3482502at2"/>
<sequence length="58" mass="6676">MRDWYTSSYSPNGSNCVEVRESPTMADVRDTKHRDAGYLTFGAEEWAAFLHHVRAEAR</sequence>
<name>A0A2P8D3F2_9ACTN</name>
<gene>
    <name evidence="2" type="ORF">CLV63_11929</name>
</gene>
<accession>A0A2P8D3F2</accession>
<dbReference type="RefSeq" id="WP_106585421.1">
    <property type="nucleotide sequence ID" value="NZ_PYGA01000019.1"/>
</dbReference>
<dbReference type="Proteomes" id="UP000240542">
    <property type="component" value="Unassembled WGS sequence"/>
</dbReference>
<comment type="caution">
    <text evidence="2">The sequence shown here is derived from an EMBL/GenBank/DDBJ whole genome shotgun (WGS) entry which is preliminary data.</text>
</comment>
<dbReference type="Pfam" id="PF04149">
    <property type="entry name" value="DUF397"/>
    <property type="match status" value="1"/>
</dbReference>
<feature type="domain" description="DUF397" evidence="1">
    <location>
        <begin position="3"/>
        <end position="54"/>
    </location>
</feature>
<dbReference type="EMBL" id="PYGA01000019">
    <property type="protein sequence ID" value="PSK91748.1"/>
    <property type="molecule type" value="Genomic_DNA"/>
</dbReference>
<reference evidence="2 3" key="1">
    <citation type="submission" date="2018-03" db="EMBL/GenBank/DDBJ databases">
        <title>Genomic Encyclopedia of Archaeal and Bacterial Type Strains, Phase II (KMG-II): from individual species to whole genera.</title>
        <authorList>
            <person name="Goeker M."/>
        </authorList>
    </citation>
    <scope>NUCLEOTIDE SEQUENCE [LARGE SCALE GENOMIC DNA]</scope>
    <source>
        <strain evidence="2 3">DSM 45312</strain>
    </source>
</reference>
<keyword evidence="3" id="KW-1185">Reference proteome</keyword>
<organism evidence="2 3">
    <name type="scientific">Murinocardiopsis flavida</name>
    <dbReference type="NCBI Taxonomy" id="645275"/>
    <lineage>
        <taxon>Bacteria</taxon>
        <taxon>Bacillati</taxon>
        <taxon>Actinomycetota</taxon>
        <taxon>Actinomycetes</taxon>
        <taxon>Streptosporangiales</taxon>
        <taxon>Nocardiopsidaceae</taxon>
        <taxon>Murinocardiopsis</taxon>
    </lineage>
</organism>
<dbReference type="AlphaFoldDB" id="A0A2P8D3F2"/>
<proteinExistence type="predicted"/>
<evidence type="ECO:0000313" key="3">
    <source>
        <dbReference type="Proteomes" id="UP000240542"/>
    </source>
</evidence>
<protein>
    <submittedName>
        <fullName evidence="2">Uncharacterized protein DUF397</fullName>
    </submittedName>
</protein>